<evidence type="ECO:0000256" key="5">
    <source>
        <dbReference type="ARBA" id="ARBA00022490"/>
    </source>
</evidence>
<dbReference type="EC" id="2.1.1.211" evidence="3 11"/>
<organism evidence="12 13">
    <name type="scientific">Piedraia hortae CBS 480.64</name>
    <dbReference type="NCBI Taxonomy" id="1314780"/>
    <lineage>
        <taxon>Eukaryota</taxon>
        <taxon>Fungi</taxon>
        <taxon>Dikarya</taxon>
        <taxon>Ascomycota</taxon>
        <taxon>Pezizomycotina</taxon>
        <taxon>Dothideomycetes</taxon>
        <taxon>Dothideomycetidae</taxon>
        <taxon>Capnodiales</taxon>
        <taxon>Piedraiaceae</taxon>
        <taxon>Piedraia</taxon>
    </lineage>
</organism>
<evidence type="ECO:0000256" key="11">
    <source>
        <dbReference type="RuleBase" id="RU368004"/>
    </source>
</evidence>
<name>A0A6A7BPW6_9PEZI</name>
<keyword evidence="13" id="KW-1185">Reference proteome</keyword>
<comment type="similarity">
    <text evidence="2 11">Belongs to the TRM44 family.</text>
</comment>
<evidence type="ECO:0000256" key="7">
    <source>
        <dbReference type="ARBA" id="ARBA00022679"/>
    </source>
</evidence>
<dbReference type="Pfam" id="PF07757">
    <property type="entry name" value="AdoMet_MTase"/>
    <property type="match status" value="1"/>
</dbReference>
<evidence type="ECO:0000256" key="6">
    <source>
        <dbReference type="ARBA" id="ARBA00022603"/>
    </source>
</evidence>
<sequence length="494" mass="56028">MTTWQPKQCLETPPVVQRETEPWVTILSSPCTFPPDIFRDVMLDVIRNPNVISSLLFRADILHDSNMNKDPNYSHEARPASLPGWYHQRTIVCALVPRNPQLDRPLQQTCHFLQRNGKEAVLYLPHVARKEDMPFYHPAVSALAFTHQQIQGSDTYTLAISYGLFKEGLSTKLERTALRMLQTVHKHGQGRLAGYQKRVQLDRLVPQKRYQDTYARLKKEYGRQLAEQWVEVTDPGKHVFEDLGIAAFLIELWRDMYGDGDFPGFVDVGCGNGLLVYILSVEGYTGWGLDARERKTWGTFPPWVRERLRKAIIVPQILQTTDSAEEDWHNGVFKPGTFIVSNHADELTAWTPLLARLNKSNFIAIPCCSHSLTGARFRAPGSAYLPQQLEEVKGNGPETGSLKQTEAQRKMPSAYSSLCAYVSKMGRDAGFNVDEEVLRIPSTRNRCIVGRLKDNCCVDIKAVVERETNQSILDVGNDWISRTGRIRKKPPSGH</sequence>
<evidence type="ECO:0000256" key="2">
    <source>
        <dbReference type="ARBA" id="ARBA00009056"/>
    </source>
</evidence>
<dbReference type="OrthoDB" id="10047021at2759"/>
<evidence type="ECO:0000256" key="9">
    <source>
        <dbReference type="ARBA" id="ARBA00022694"/>
    </source>
</evidence>
<evidence type="ECO:0000256" key="1">
    <source>
        <dbReference type="ARBA" id="ARBA00004496"/>
    </source>
</evidence>
<accession>A0A6A7BPW6</accession>
<dbReference type="GO" id="GO:0141101">
    <property type="term" value="F:tRNA(Ser) (uridine(44)-2'-O-)-methyltransferase activity"/>
    <property type="evidence" value="ECO:0007669"/>
    <property type="project" value="UniProtKB-EC"/>
</dbReference>
<dbReference type="PANTHER" id="PTHR21210">
    <property type="entry name" value="TRNA (URACIL-O(2)-)-METHYLTRANSFERASE-RELATED"/>
    <property type="match status" value="1"/>
</dbReference>
<dbReference type="Proteomes" id="UP000799421">
    <property type="component" value="Unassembled WGS sequence"/>
</dbReference>
<gene>
    <name evidence="12" type="ORF">K470DRAFT_260892</name>
</gene>
<evidence type="ECO:0000256" key="8">
    <source>
        <dbReference type="ARBA" id="ARBA00022691"/>
    </source>
</evidence>
<comment type="subcellular location">
    <subcellularLocation>
        <location evidence="1 11">Cytoplasm</location>
    </subcellularLocation>
</comment>
<protein>
    <recommendedName>
        <fullName evidence="4 11">tRNA (uracil-O(2)-)-methyltransferase</fullName>
        <ecNumber evidence="3 11">2.1.1.211</ecNumber>
    </recommendedName>
</protein>
<evidence type="ECO:0000313" key="12">
    <source>
        <dbReference type="EMBL" id="KAF2857370.1"/>
    </source>
</evidence>
<evidence type="ECO:0000256" key="3">
    <source>
        <dbReference type="ARBA" id="ARBA00012795"/>
    </source>
</evidence>
<keyword evidence="8 11" id="KW-0949">S-adenosyl-L-methionine</keyword>
<keyword evidence="7 11" id="KW-0808">Transferase</keyword>
<dbReference type="GO" id="GO:0005737">
    <property type="term" value="C:cytoplasm"/>
    <property type="evidence" value="ECO:0007669"/>
    <property type="project" value="UniProtKB-SubCell"/>
</dbReference>
<keyword evidence="5 11" id="KW-0963">Cytoplasm</keyword>
<dbReference type="EMBL" id="MU006047">
    <property type="protein sequence ID" value="KAF2857370.1"/>
    <property type="molecule type" value="Genomic_DNA"/>
</dbReference>
<comment type="function">
    <text evidence="11">Adenosyl-L-methionine (AdoMet)-dependent tRNA (uracil-O(2)-)-methyltransferase.</text>
</comment>
<dbReference type="InterPro" id="IPR011671">
    <property type="entry name" value="tRNA_uracil_MeTrfase"/>
</dbReference>
<dbReference type="PANTHER" id="PTHR21210:SF0">
    <property type="entry name" value="TRNA (URACIL-O(2)-)-METHYLTRANSFERASE-RELATED"/>
    <property type="match status" value="1"/>
</dbReference>
<dbReference type="GO" id="GO:0030488">
    <property type="term" value="P:tRNA methylation"/>
    <property type="evidence" value="ECO:0007669"/>
    <property type="project" value="UniProtKB-UniRule"/>
</dbReference>
<evidence type="ECO:0000256" key="10">
    <source>
        <dbReference type="ARBA" id="ARBA00047957"/>
    </source>
</evidence>
<keyword evidence="6 11" id="KW-0489">Methyltransferase</keyword>
<reference evidence="12" key="1">
    <citation type="journal article" date="2020" name="Stud. Mycol.">
        <title>101 Dothideomycetes genomes: a test case for predicting lifestyles and emergence of pathogens.</title>
        <authorList>
            <person name="Haridas S."/>
            <person name="Albert R."/>
            <person name="Binder M."/>
            <person name="Bloem J."/>
            <person name="Labutti K."/>
            <person name="Salamov A."/>
            <person name="Andreopoulos B."/>
            <person name="Baker S."/>
            <person name="Barry K."/>
            <person name="Bills G."/>
            <person name="Bluhm B."/>
            <person name="Cannon C."/>
            <person name="Castanera R."/>
            <person name="Culley D."/>
            <person name="Daum C."/>
            <person name="Ezra D."/>
            <person name="Gonzalez J."/>
            <person name="Henrissat B."/>
            <person name="Kuo A."/>
            <person name="Liang C."/>
            <person name="Lipzen A."/>
            <person name="Lutzoni F."/>
            <person name="Magnuson J."/>
            <person name="Mondo S."/>
            <person name="Nolan M."/>
            <person name="Ohm R."/>
            <person name="Pangilinan J."/>
            <person name="Park H.-J."/>
            <person name="Ramirez L."/>
            <person name="Alfaro M."/>
            <person name="Sun H."/>
            <person name="Tritt A."/>
            <person name="Yoshinaga Y."/>
            <person name="Zwiers L.-H."/>
            <person name="Turgeon B."/>
            <person name="Goodwin S."/>
            <person name="Spatafora J."/>
            <person name="Crous P."/>
            <person name="Grigoriev I."/>
        </authorList>
    </citation>
    <scope>NUCLEOTIDE SEQUENCE</scope>
    <source>
        <strain evidence="12">CBS 480.64</strain>
    </source>
</reference>
<proteinExistence type="inferred from homology"/>
<comment type="catalytic activity">
    <reaction evidence="10 11">
        <text>uridine(44) in tRNA(Ser) + S-adenosyl-L-methionine = 2'-O-methyluridine(44) in tRNA(Ser) + S-adenosyl-L-homocysteine + H(+)</text>
        <dbReference type="Rhea" id="RHEA:43100"/>
        <dbReference type="Rhea" id="RHEA-COMP:10339"/>
        <dbReference type="Rhea" id="RHEA-COMP:10340"/>
        <dbReference type="ChEBI" id="CHEBI:15378"/>
        <dbReference type="ChEBI" id="CHEBI:57856"/>
        <dbReference type="ChEBI" id="CHEBI:59789"/>
        <dbReference type="ChEBI" id="CHEBI:65315"/>
        <dbReference type="ChEBI" id="CHEBI:74478"/>
        <dbReference type="EC" id="2.1.1.211"/>
    </reaction>
</comment>
<evidence type="ECO:0000313" key="13">
    <source>
        <dbReference type="Proteomes" id="UP000799421"/>
    </source>
</evidence>
<dbReference type="AlphaFoldDB" id="A0A6A7BPW6"/>
<keyword evidence="9 11" id="KW-0819">tRNA processing</keyword>
<evidence type="ECO:0000256" key="4">
    <source>
        <dbReference type="ARBA" id="ARBA00017788"/>
    </source>
</evidence>